<organism evidence="1 2">
    <name type="scientific">Clitoria ternatea</name>
    <name type="common">Butterfly pea</name>
    <dbReference type="NCBI Taxonomy" id="43366"/>
    <lineage>
        <taxon>Eukaryota</taxon>
        <taxon>Viridiplantae</taxon>
        <taxon>Streptophyta</taxon>
        <taxon>Embryophyta</taxon>
        <taxon>Tracheophyta</taxon>
        <taxon>Spermatophyta</taxon>
        <taxon>Magnoliopsida</taxon>
        <taxon>eudicotyledons</taxon>
        <taxon>Gunneridae</taxon>
        <taxon>Pentapetalae</taxon>
        <taxon>rosids</taxon>
        <taxon>fabids</taxon>
        <taxon>Fabales</taxon>
        <taxon>Fabaceae</taxon>
        <taxon>Papilionoideae</taxon>
        <taxon>50 kb inversion clade</taxon>
        <taxon>NPAAA clade</taxon>
        <taxon>indigoferoid/millettioid clade</taxon>
        <taxon>Phaseoleae</taxon>
        <taxon>Clitoria</taxon>
    </lineage>
</organism>
<proteinExistence type="predicted"/>
<protein>
    <submittedName>
        <fullName evidence="1">Uncharacterized protein</fullName>
    </submittedName>
</protein>
<evidence type="ECO:0000313" key="1">
    <source>
        <dbReference type="EMBL" id="KAK7311617.1"/>
    </source>
</evidence>
<gene>
    <name evidence="1" type="ORF">RJT34_09874</name>
</gene>
<accession>A0AAN9K8Q5</accession>
<keyword evidence="2" id="KW-1185">Reference proteome</keyword>
<sequence length="70" mass="7941">MNRVNTISNDHCGNAIDRSDQMPASFESGLRAAFSKGLDWRFIFSIFRMEDVRNHGNVLTSNISSSQYVK</sequence>
<name>A0AAN9K8Q5_CLITE</name>
<comment type="caution">
    <text evidence="1">The sequence shown here is derived from an EMBL/GenBank/DDBJ whole genome shotgun (WGS) entry which is preliminary data.</text>
</comment>
<evidence type="ECO:0000313" key="2">
    <source>
        <dbReference type="Proteomes" id="UP001359559"/>
    </source>
</evidence>
<dbReference type="EMBL" id="JAYKXN010000002">
    <property type="protein sequence ID" value="KAK7311617.1"/>
    <property type="molecule type" value="Genomic_DNA"/>
</dbReference>
<reference evidence="1 2" key="1">
    <citation type="submission" date="2024-01" db="EMBL/GenBank/DDBJ databases">
        <title>The genomes of 5 underutilized Papilionoideae crops provide insights into root nodulation and disease resistance.</title>
        <authorList>
            <person name="Yuan L."/>
        </authorList>
    </citation>
    <scope>NUCLEOTIDE SEQUENCE [LARGE SCALE GENOMIC DNA]</scope>
    <source>
        <strain evidence="1">LY-2023</strain>
        <tissue evidence="1">Leaf</tissue>
    </source>
</reference>
<dbReference type="AlphaFoldDB" id="A0AAN9K8Q5"/>
<dbReference type="Proteomes" id="UP001359559">
    <property type="component" value="Unassembled WGS sequence"/>
</dbReference>